<comment type="caution">
    <text evidence="1">The sequence shown here is derived from an EMBL/GenBank/DDBJ whole genome shotgun (WGS) entry which is preliminary data.</text>
</comment>
<protein>
    <recommendedName>
        <fullName evidence="3">Tetratricopeptide repeat protein</fullName>
    </recommendedName>
</protein>
<dbReference type="Gene3D" id="1.25.40.10">
    <property type="entry name" value="Tetratricopeptide repeat domain"/>
    <property type="match status" value="1"/>
</dbReference>
<reference evidence="1 2" key="1">
    <citation type="submission" date="2014-12" db="EMBL/GenBank/DDBJ databases">
        <title>Genome assembly of Enhygromyxa salina DSM 15201.</title>
        <authorList>
            <person name="Sharma G."/>
            <person name="Subramanian S."/>
        </authorList>
    </citation>
    <scope>NUCLEOTIDE SEQUENCE [LARGE SCALE GENOMIC DNA]</scope>
    <source>
        <strain evidence="1 2">DSM 15201</strain>
    </source>
</reference>
<evidence type="ECO:0008006" key="3">
    <source>
        <dbReference type="Google" id="ProtNLM"/>
    </source>
</evidence>
<sequence length="248" mass="26218">MSASNQLLDGVAKRREAASAIQRGQHEHAIAALREAAQIYATLGEDPAQAEALDALSNLLRTNGRVAEALPPAEQALQLVTKLAHDDAPRHLALLARLTDNLGRCCQQLRQFQRAAAAYEQAAAGYAILANLPGSGGSDSDRLQLAEVMSRHALALAQIGQLDQAYAVATAFVEHGRELLPRSLPLLTGGLLFMADLAGDLGRPSERVTHLRDGVQLLERAIKAGLPGASEAAARMHAALREAVADPS</sequence>
<dbReference type="EMBL" id="JMCC02000089">
    <property type="protein sequence ID" value="KIG13712.1"/>
    <property type="molecule type" value="Genomic_DNA"/>
</dbReference>
<dbReference type="Proteomes" id="UP000031599">
    <property type="component" value="Unassembled WGS sequence"/>
</dbReference>
<dbReference type="RefSeq" id="WP_052555011.1">
    <property type="nucleotide sequence ID" value="NZ_JMCC02000089.1"/>
</dbReference>
<proteinExistence type="predicted"/>
<evidence type="ECO:0000313" key="2">
    <source>
        <dbReference type="Proteomes" id="UP000031599"/>
    </source>
</evidence>
<dbReference type="SUPFAM" id="SSF48452">
    <property type="entry name" value="TPR-like"/>
    <property type="match status" value="1"/>
</dbReference>
<dbReference type="AlphaFoldDB" id="A0A0C2D0R2"/>
<evidence type="ECO:0000313" key="1">
    <source>
        <dbReference type="EMBL" id="KIG13712.1"/>
    </source>
</evidence>
<gene>
    <name evidence="1" type="ORF">DB30_07558</name>
</gene>
<accession>A0A0C2D0R2</accession>
<organism evidence="1 2">
    <name type="scientific">Enhygromyxa salina</name>
    <dbReference type="NCBI Taxonomy" id="215803"/>
    <lineage>
        <taxon>Bacteria</taxon>
        <taxon>Pseudomonadati</taxon>
        <taxon>Myxococcota</taxon>
        <taxon>Polyangia</taxon>
        <taxon>Nannocystales</taxon>
        <taxon>Nannocystaceae</taxon>
        <taxon>Enhygromyxa</taxon>
    </lineage>
</organism>
<name>A0A0C2D0R2_9BACT</name>
<dbReference type="InterPro" id="IPR011990">
    <property type="entry name" value="TPR-like_helical_dom_sf"/>
</dbReference>